<dbReference type="InterPro" id="IPR004274">
    <property type="entry name" value="FCP1_dom"/>
</dbReference>
<name>D8PKT2_SCHCM</name>
<dbReference type="OMA" id="PYMRAFR"/>
<dbReference type="GeneID" id="9597656"/>
<dbReference type="RefSeq" id="XP_003038933.1">
    <property type="nucleotide sequence ID" value="XM_003038887.1"/>
</dbReference>
<feature type="domain" description="FCP1 homology" evidence="2">
    <location>
        <begin position="168"/>
        <end position="347"/>
    </location>
</feature>
<feature type="compositionally biased region" description="Acidic residues" evidence="1">
    <location>
        <begin position="383"/>
        <end position="397"/>
    </location>
</feature>
<feature type="region of interest" description="Disordered" evidence="1">
    <location>
        <begin position="122"/>
        <end position="150"/>
    </location>
</feature>
<dbReference type="VEuPathDB" id="FungiDB:SCHCODRAFT_02486290"/>
<feature type="region of interest" description="Disordered" evidence="1">
    <location>
        <begin position="506"/>
        <end position="657"/>
    </location>
</feature>
<dbReference type="Pfam" id="PF03031">
    <property type="entry name" value="NIF"/>
    <property type="match status" value="1"/>
</dbReference>
<dbReference type="InParanoid" id="D8PKT2"/>
<sequence length="693" mass="76810">MDSYDINPAFSLNIPRNRASDIDPYEDLPVPPEEQPDHFTHFEPSDFGSITQLHEEDLEYRPRHRHRQHAHLRSSSFRDSYSYDDDWERRQPGESNHFGRSGGPLPPYSWEHWEQQERLNAPQNLDYPLPPPFSPPHARRHRSPARQSAPSQEYLIHANRPSSPILDPSSSRKLLILDLNGSLLVRARFSGTAPAEPGQRFVRKVHRRPYLQSFQDYIFHPKTRTWLDTMIWSSAQPHSVHDMVEKCFGRAQENFAAIWARDTLGLKHYEYHQKTQTTKDLAVPWKKLRLNPGYGGKAHSASTTLLVDDSPLKARLQPYNHMAIREYDADTLRRDRLAVLKDAVRSKARRAVDAHESDDRREQPHEGETSAPSTTKRKRSSDDEGDEEAESSEDEGEPTPAPESEQPDNSSAVPGLGGPPLSKKQRKELARKERKRTKRERRRASANSKKGPKDTNGRSPSPPPSSPIYAPVAGVDATLLAVVGVLDAIKREDNVAGWMRGGALWAGRPAQRTGPGARAQDISAASSSIPLDASNPLSQTPEHERDSTDASIAVDHAGTFNTQAEPSDAPTGVLDAANLDAGLDASKHAAAADTGGNEGQSSLEQLDSATDDSLVSVFERKPTNNPRDPPVSDKGTDTDQPAQVTGADAGDSDSADVPLWFENEEVMAYWVDRGVKALAELGIPLVHGVEREA</sequence>
<feature type="compositionally biased region" description="Low complexity" evidence="1">
    <location>
        <begin position="574"/>
        <end position="584"/>
    </location>
</feature>
<dbReference type="InterPro" id="IPR023214">
    <property type="entry name" value="HAD_sf"/>
</dbReference>
<feature type="region of interest" description="Disordered" evidence="1">
    <location>
        <begin position="344"/>
        <end position="471"/>
    </location>
</feature>
<feature type="compositionally biased region" description="Basic and acidic residues" evidence="1">
    <location>
        <begin position="35"/>
        <end position="44"/>
    </location>
</feature>
<feature type="compositionally biased region" description="Basic residues" evidence="1">
    <location>
        <begin position="432"/>
        <end position="444"/>
    </location>
</feature>
<dbReference type="AlphaFoldDB" id="D8PKT2"/>
<dbReference type="Proteomes" id="UP000007431">
    <property type="component" value="Unassembled WGS sequence"/>
</dbReference>
<dbReference type="HOGENOM" id="CLU_018875_2_1_1"/>
<dbReference type="EMBL" id="GL377302">
    <property type="protein sequence ID" value="EFJ04031.1"/>
    <property type="molecule type" value="Genomic_DNA"/>
</dbReference>
<dbReference type="SUPFAM" id="SSF56784">
    <property type="entry name" value="HAD-like"/>
    <property type="match status" value="1"/>
</dbReference>
<evidence type="ECO:0000259" key="2">
    <source>
        <dbReference type="PROSITE" id="PS50969"/>
    </source>
</evidence>
<dbReference type="KEGG" id="scm:SCHCO_02486290"/>
<dbReference type="Gene3D" id="3.40.50.1000">
    <property type="entry name" value="HAD superfamily/HAD-like"/>
    <property type="match status" value="1"/>
</dbReference>
<dbReference type="PANTHER" id="PTHR12210">
    <property type="entry name" value="DULLARD PROTEIN PHOSPHATASE"/>
    <property type="match status" value="1"/>
</dbReference>
<feature type="compositionally biased region" description="Polar residues" evidence="1">
    <location>
        <begin position="523"/>
        <end position="540"/>
    </location>
</feature>
<accession>D8PKT2</accession>
<dbReference type="InterPro" id="IPR050365">
    <property type="entry name" value="TIM50"/>
</dbReference>
<dbReference type="OrthoDB" id="1711508at2759"/>
<organism evidence="4">
    <name type="scientific">Schizophyllum commune (strain H4-8 / FGSC 9210)</name>
    <name type="common">Split gill fungus</name>
    <dbReference type="NCBI Taxonomy" id="578458"/>
    <lineage>
        <taxon>Eukaryota</taxon>
        <taxon>Fungi</taxon>
        <taxon>Dikarya</taxon>
        <taxon>Basidiomycota</taxon>
        <taxon>Agaricomycotina</taxon>
        <taxon>Agaricomycetes</taxon>
        <taxon>Agaricomycetidae</taxon>
        <taxon>Agaricales</taxon>
        <taxon>Schizophyllaceae</taxon>
        <taxon>Schizophyllum</taxon>
    </lineage>
</organism>
<evidence type="ECO:0000256" key="1">
    <source>
        <dbReference type="SAM" id="MobiDB-lite"/>
    </source>
</evidence>
<dbReference type="SMART" id="SM00577">
    <property type="entry name" value="CPDc"/>
    <property type="match status" value="1"/>
</dbReference>
<keyword evidence="4" id="KW-1185">Reference proteome</keyword>
<gene>
    <name evidence="3" type="ORF">SCHCODRAFT_231829</name>
</gene>
<feature type="compositionally biased region" description="Basic and acidic residues" evidence="1">
    <location>
        <begin position="344"/>
        <end position="368"/>
    </location>
</feature>
<dbReference type="InterPro" id="IPR036412">
    <property type="entry name" value="HAD-like_sf"/>
</dbReference>
<reference evidence="3 4" key="1">
    <citation type="journal article" date="2010" name="Nat. Biotechnol.">
        <title>Genome sequence of the model mushroom Schizophyllum commune.</title>
        <authorList>
            <person name="Ohm R.A."/>
            <person name="de Jong J.F."/>
            <person name="Lugones L.G."/>
            <person name="Aerts A."/>
            <person name="Kothe E."/>
            <person name="Stajich J.E."/>
            <person name="de Vries R.P."/>
            <person name="Record E."/>
            <person name="Levasseur A."/>
            <person name="Baker S.E."/>
            <person name="Bartholomew K.A."/>
            <person name="Coutinho P.M."/>
            <person name="Erdmann S."/>
            <person name="Fowler T.J."/>
            <person name="Gathman A.C."/>
            <person name="Lombard V."/>
            <person name="Henrissat B."/>
            <person name="Knabe N."/>
            <person name="Kuees U."/>
            <person name="Lilly W.W."/>
            <person name="Lindquist E."/>
            <person name="Lucas S."/>
            <person name="Magnuson J.K."/>
            <person name="Piumi F."/>
            <person name="Raudaskoski M."/>
            <person name="Salamov A."/>
            <person name="Schmutz J."/>
            <person name="Schwarze F.W.M.R."/>
            <person name="vanKuyk P.A."/>
            <person name="Horton J.S."/>
            <person name="Grigoriev I.V."/>
            <person name="Woesten H.A.B."/>
        </authorList>
    </citation>
    <scope>NUCLEOTIDE SEQUENCE [LARGE SCALE GENOMIC DNA]</scope>
    <source>
        <strain evidence="4">H4-8 / FGSC 9210</strain>
    </source>
</reference>
<dbReference type="eggNOG" id="KOG1605">
    <property type="taxonomic scope" value="Eukaryota"/>
</dbReference>
<evidence type="ECO:0000313" key="3">
    <source>
        <dbReference type="EMBL" id="EFJ04031.1"/>
    </source>
</evidence>
<evidence type="ECO:0000313" key="4">
    <source>
        <dbReference type="Proteomes" id="UP000007431"/>
    </source>
</evidence>
<feature type="region of interest" description="Disordered" evidence="1">
    <location>
        <begin position="1"/>
        <end position="46"/>
    </location>
</feature>
<protein>
    <recommendedName>
        <fullName evidence="2">FCP1 homology domain-containing protein</fullName>
    </recommendedName>
</protein>
<feature type="compositionally biased region" description="Polar residues" evidence="1">
    <location>
        <begin position="599"/>
        <end position="613"/>
    </location>
</feature>
<dbReference type="PROSITE" id="PS50969">
    <property type="entry name" value="FCP1"/>
    <property type="match status" value="1"/>
</dbReference>
<proteinExistence type="predicted"/>
<dbReference type="STRING" id="578458.D8PKT2"/>